<name>A0A1X2GM74_9FUNG</name>
<dbReference type="Proteomes" id="UP000242146">
    <property type="component" value="Unassembled WGS sequence"/>
</dbReference>
<protein>
    <submittedName>
        <fullName evidence="2">Uncharacterized protein</fullName>
    </submittedName>
</protein>
<evidence type="ECO:0000256" key="1">
    <source>
        <dbReference type="SAM" id="MobiDB-lite"/>
    </source>
</evidence>
<organism evidence="2 3">
    <name type="scientific">Hesseltinella vesiculosa</name>
    <dbReference type="NCBI Taxonomy" id="101127"/>
    <lineage>
        <taxon>Eukaryota</taxon>
        <taxon>Fungi</taxon>
        <taxon>Fungi incertae sedis</taxon>
        <taxon>Mucoromycota</taxon>
        <taxon>Mucoromycotina</taxon>
        <taxon>Mucoromycetes</taxon>
        <taxon>Mucorales</taxon>
        <taxon>Cunninghamellaceae</taxon>
        <taxon>Hesseltinella</taxon>
    </lineage>
</organism>
<dbReference type="EMBL" id="MCGT01000009">
    <property type="protein sequence ID" value="ORX57039.1"/>
    <property type="molecule type" value="Genomic_DNA"/>
</dbReference>
<accession>A0A1X2GM74</accession>
<keyword evidence="3" id="KW-1185">Reference proteome</keyword>
<gene>
    <name evidence="2" type="ORF">DM01DRAFT_1334590</name>
</gene>
<dbReference type="AlphaFoldDB" id="A0A1X2GM74"/>
<reference evidence="2 3" key="1">
    <citation type="submission" date="2016-07" db="EMBL/GenBank/DDBJ databases">
        <title>Pervasive Adenine N6-methylation of Active Genes in Fungi.</title>
        <authorList>
            <consortium name="DOE Joint Genome Institute"/>
            <person name="Mondo S.J."/>
            <person name="Dannebaum R.O."/>
            <person name="Kuo R.C."/>
            <person name="Labutti K."/>
            <person name="Haridas S."/>
            <person name="Kuo A."/>
            <person name="Salamov A."/>
            <person name="Ahrendt S.R."/>
            <person name="Lipzen A."/>
            <person name="Sullivan W."/>
            <person name="Andreopoulos W.B."/>
            <person name="Clum A."/>
            <person name="Lindquist E."/>
            <person name="Daum C."/>
            <person name="Ramamoorthy G.K."/>
            <person name="Gryganskyi A."/>
            <person name="Culley D."/>
            <person name="Magnuson J.K."/>
            <person name="James T.Y."/>
            <person name="O'Malley M.A."/>
            <person name="Stajich J.E."/>
            <person name="Spatafora J.W."/>
            <person name="Visel A."/>
            <person name="Grigoriev I.V."/>
        </authorList>
    </citation>
    <scope>NUCLEOTIDE SEQUENCE [LARGE SCALE GENOMIC DNA]</scope>
    <source>
        <strain evidence="2 3">NRRL 3301</strain>
    </source>
</reference>
<evidence type="ECO:0000313" key="3">
    <source>
        <dbReference type="Proteomes" id="UP000242146"/>
    </source>
</evidence>
<proteinExistence type="predicted"/>
<evidence type="ECO:0000313" key="2">
    <source>
        <dbReference type="EMBL" id="ORX57039.1"/>
    </source>
</evidence>
<sequence>MTTPAVTITRSSPTRCVACRYPCQQVWLESDVFTAPGPARANRWFNFFSDCQPPVENMKHVRVVGNGVQIHFDSPQAAFRFVNTPDLWAGFNSIDGHPVHVMTAMVRSKAVNYHVEEHHMDGRTRFPCQHPENVPPVSSPLPADDLQDRIRRPSPGYRYQLPF</sequence>
<comment type="caution">
    <text evidence="2">The sequence shown here is derived from an EMBL/GenBank/DDBJ whole genome shotgun (WGS) entry which is preliminary data.</text>
</comment>
<feature type="region of interest" description="Disordered" evidence="1">
    <location>
        <begin position="133"/>
        <end position="155"/>
    </location>
</feature>